<protein>
    <submittedName>
        <fullName evidence="2">Uncharacterized protein</fullName>
    </submittedName>
</protein>
<feature type="region of interest" description="Disordered" evidence="1">
    <location>
        <begin position="115"/>
        <end position="165"/>
    </location>
</feature>
<sequence>MFNAPVHTLEYLGRSVAPNFQPDKAWWSTQEPPRATSHAFPFLPLLYAHGLLGSIPENILQLEFRPYGESGQDFDSRSEGFSKRIAKQAAEGELQQIGLSIVADVEQVRDVEIAQSARHATPPLRTPGTPGTPGTPPARPPDRRWDDDDPSYDKAPGDPDAYSAGALGRHNAILTHMPDIGTTSAAAPASPTSALPSSWAAAAESPSVLMARGVVLGHPSRLARSGGPTPRSGRS</sequence>
<gene>
    <name evidence="2" type="ORF">MKZ38_005914</name>
</gene>
<proteinExistence type="predicted"/>
<feature type="compositionally biased region" description="Basic and acidic residues" evidence="1">
    <location>
        <begin position="140"/>
        <end position="157"/>
    </location>
</feature>
<evidence type="ECO:0000313" key="3">
    <source>
        <dbReference type="Proteomes" id="UP001201980"/>
    </source>
</evidence>
<keyword evidence="3" id="KW-1185">Reference proteome</keyword>
<comment type="caution">
    <text evidence="2">The sequence shown here is derived from an EMBL/GenBank/DDBJ whole genome shotgun (WGS) entry which is preliminary data.</text>
</comment>
<dbReference type="Proteomes" id="UP001201980">
    <property type="component" value="Unassembled WGS sequence"/>
</dbReference>
<accession>A0AAD5RKH6</accession>
<feature type="compositionally biased region" description="Low complexity" evidence="1">
    <location>
        <begin position="120"/>
        <end position="129"/>
    </location>
</feature>
<organism evidence="2 3">
    <name type="scientific">Zalerion maritima</name>
    <dbReference type="NCBI Taxonomy" id="339359"/>
    <lineage>
        <taxon>Eukaryota</taxon>
        <taxon>Fungi</taxon>
        <taxon>Dikarya</taxon>
        <taxon>Ascomycota</taxon>
        <taxon>Pezizomycotina</taxon>
        <taxon>Sordariomycetes</taxon>
        <taxon>Lulworthiomycetidae</taxon>
        <taxon>Lulworthiales</taxon>
        <taxon>Lulworthiaceae</taxon>
        <taxon>Zalerion</taxon>
    </lineage>
</organism>
<reference evidence="2" key="1">
    <citation type="submission" date="2022-07" db="EMBL/GenBank/DDBJ databases">
        <title>Draft genome sequence of Zalerion maritima ATCC 34329, a (micro)plastics degrading marine fungus.</title>
        <authorList>
            <person name="Paco A."/>
            <person name="Goncalves M.F.M."/>
            <person name="Rocha-Santos T.A.P."/>
            <person name="Alves A."/>
        </authorList>
    </citation>
    <scope>NUCLEOTIDE SEQUENCE</scope>
    <source>
        <strain evidence="2">ATCC 34329</strain>
    </source>
</reference>
<name>A0AAD5RKH6_9PEZI</name>
<dbReference type="AlphaFoldDB" id="A0AAD5RKH6"/>
<evidence type="ECO:0000313" key="2">
    <source>
        <dbReference type="EMBL" id="KAJ2896029.1"/>
    </source>
</evidence>
<evidence type="ECO:0000256" key="1">
    <source>
        <dbReference type="SAM" id="MobiDB-lite"/>
    </source>
</evidence>
<dbReference type="EMBL" id="JAKWBI020000359">
    <property type="protein sequence ID" value="KAJ2896029.1"/>
    <property type="molecule type" value="Genomic_DNA"/>
</dbReference>